<protein>
    <submittedName>
        <fullName evidence="2">Uncharacterized protein</fullName>
    </submittedName>
</protein>
<feature type="region of interest" description="Disordered" evidence="1">
    <location>
        <begin position="558"/>
        <end position="662"/>
    </location>
</feature>
<proteinExistence type="predicted"/>
<evidence type="ECO:0000313" key="2">
    <source>
        <dbReference type="EMBL" id="PCD41326.1"/>
    </source>
</evidence>
<dbReference type="AlphaFoldDB" id="A0A2H3HFL4"/>
<feature type="compositionally biased region" description="Polar residues" evidence="1">
    <location>
        <begin position="33"/>
        <end position="50"/>
    </location>
</feature>
<comment type="caution">
    <text evidence="2">The sequence shown here is derived from an EMBL/GenBank/DDBJ whole genome shotgun (WGS) entry which is preliminary data.</text>
</comment>
<gene>
    <name evidence="2" type="ORF">AU210_003882</name>
</gene>
<feature type="compositionally biased region" description="Basic residues" evidence="1">
    <location>
        <begin position="593"/>
        <end position="613"/>
    </location>
</feature>
<evidence type="ECO:0000313" key="3">
    <source>
        <dbReference type="Proteomes" id="UP000219602"/>
    </source>
</evidence>
<sequence>MDENHPPSVTGSQGAAVAVTPQNLDTGTEIGEGSQSLSVRLVNDTTSTPDQVLPVRRGRGRPRGSKNKKTIAAENAARVSRTRFPSPVQPLDDGNDSHQSWMGDAYIPSNYGDSPYRAIDTSQLGSEDALLSPDKYENQAVAEFIKDYRNSVHSTREKDRKSVSISKERTKEEEQYELAKFIDSHTWSQNQEDELGASWDNGVIKAAIQRLPDRGTHLSSVFKISFHLCNMDPLFLLSTYHDFEFDNSGSDSFMHAGQMKRNPLWTLHFCDKLKRIMTHPLWTVICQRDNGEGFSAEEAHILSHLGCGNLGQFSGSPVLERFRFHQERLKTAGVFVTPHAKLLVLIADQVGVSAVPTSTETLLVRTGDLGVLISALDRLNDCSMNISCEVHYLQYCASRTSRSYPSGLEELLEAYKGVWMKLQRRKLCNAAVNQPPTQGDMFYGQADGQGVPANNNLLPNNAVLGGFPRNPQPKGHFEPESNPIRRLFDPDAGDLVRTIADHRDQLNPFRAFLANQRNRAQSNVRSPFVTQPDPGPAQEPRMNVIEDREVISIESSDEGMLEDQPEQTHNVPQVAGGRPRKRKGQRDRTRDRERKRKFLAKKERERRHGHRGQPHSSAPQRQGGNQGGAWLGIANQPQPNSQFNPPTGPRAWRQQHGGHCPF</sequence>
<dbReference type="Proteomes" id="UP000219602">
    <property type="component" value="Chromosome 4"/>
</dbReference>
<name>A0A2H3HFL4_FUSOX</name>
<dbReference type="STRING" id="327505.A0A2H3HFL4"/>
<organism evidence="2 3">
    <name type="scientific">Fusarium oxysporum f. sp. radicis-cucumerinum</name>
    <dbReference type="NCBI Taxonomy" id="327505"/>
    <lineage>
        <taxon>Eukaryota</taxon>
        <taxon>Fungi</taxon>
        <taxon>Dikarya</taxon>
        <taxon>Ascomycota</taxon>
        <taxon>Pezizomycotina</taxon>
        <taxon>Sordariomycetes</taxon>
        <taxon>Hypocreomycetidae</taxon>
        <taxon>Hypocreales</taxon>
        <taxon>Nectriaceae</taxon>
        <taxon>Fusarium</taxon>
        <taxon>Fusarium oxysporum species complex</taxon>
    </lineage>
</organism>
<evidence type="ECO:0000256" key="1">
    <source>
        <dbReference type="SAM" id="MobiDB-lite"/>
    </source>
</evidence>
<dbReference type="EMBL" id="MABQ02000003">
    <property type="protein sequence ID" value="PCD41326.1"/>
    <property type="molecule type" value="Genomic_DNA"/>
</dbReference>
<feature type="region of interest" description="Disordered" evidence="1">
    <location>
        <begin position="518"/>
        <end position="545"/>
    </location>
</feature>
<reference evidence="2 3" key="1">
    <citation type="journal article" date="2016" name="Environ. Microbiol.">
        <title>Effector profiles distinguish formae speciales of Fusarium oxysporum.</title>
        <authorList>
            <person name="van Dam P."/>
            <person name="Fokkens L."/>
            <person name="Schmidt S.M."/>
            <person name="Linmans J.H."/>
            <person name="Kistler H.C."/>
            <person name="Ma L.J."/>
            <person name="Rep M."/>
        </authorList>
    </citation>
    <scope>NUCLEOTIDE SEQUENCE [LARGE SCALE GENOMIC DNA]</scope>
    <source>
        <strain evidence="2 3">Forc016</strain>
    </source>
</reference>
<feature type="compositionally biased region" description="Basic residues" evidence="1">
    <location>
        <begin position="56"/>
        <end position="69"/>
    </location>
</feature>
<feature type="region of interest" description="Disordered" evidence="1">
    <location>
        <begin position="1"/>
        <end position="71"/>
    </location>
</feature>
<accession>A0A2H3HFL4</accession>
<reference evidence="2 3" key="2">
    <citation type="journal article" date="2017" name="Sci. Rep.">
        <title>A mobile pathogenicity chromosome in Fusarium oxysporum for infection of multiple cucurbit species.</title>
        <authorList>
            <person name="van Dam P."/>
            <person name="Fokkens L."/>
            <person name="Ayukawa Y."/>
            <person name="van der Gragt M."/>
            <person name="Ter Horst A."/>
            <person name="Brankovics B."/>
            <person name="Houterman P.M."/>
            <person name="Arie T."/>
            <person name="Rep M."/>
        </authorList>
    </citation>
    <scope>NUCLEOTIDE SEQUENCE [LARGE SCALE GENOMIC DNA]</scope>
    <source>
        <strain evidence="2 3">Forc016</strain>
    </source>
</reference>
<feature type="compositionally biased region" description="Low complexity" evidence="1">
    <location>
        <begin position="635"/>
        <end position="645"/>
    </location>
</feature>
<feature type="compositionally biased region" description="Polar residues" evidence="1">
    <location>
        <begin position="518"/>
        <end position="529"/>
    </location>
</feature>
<feature type="compositionally biased region" description="Polar residues" evidence="1">
    <location>
        <begin position="614"/>
        <end position="623"/>
    </location>
</feature>